<dbReference type="EMBL" id="JAULUE010002055">
    <property type="protein sequence ID" value="KAK5892968.1"/>
    <property type="molecule type" value="Genomic_DNA"/>
</dbReference>
<name>A0AAN8BZ87_9TELE</name>
<protein>
    <submittedName>
        <fullName evidence="1">Uncharacterized protein</fullName>
    </submittedName>
</protein>
<evidence type="ECO:0000313" key="1">
    <source>
        <dbReference type="EMBL" id="KAK5892968.1"/>
    </source>
</evidence>
<reference evidence="1 2" key="1">
    <citation type="journal article" date="2023" name="Mol. Biol. Evol.">
        <title>Genomics of Secondarily Temperate Adaptation in the Only Non-Antarctic Icefish.</title>
        <authorList>
            <person name="Rivera-Colon A.G."/>
            <person name="Rayamajhi N."/>
            <person name="Minhas B.F."/>
            <person name="Madrigal G."/>
            <person name="Bilyk K.T."/>
            <person name="Yoon V."/>
            <person name="Hune M."/>
            <person name="Gregory S."/>
            <person name="Cheng C.H.C."/>
            <person name="Catchen J.M."/>
        </authorList>
    </citation>
    <scope>NUCLEOTIDE SEQUENCE [LARGE SCALE GENOMIC DNA]</scope>
    <source>
        <strain evidence="1">JC2023a</strain>
    </source>
</reference>
<dbReference type="Proteomes" id="UP001335648">
    <property type="component" value="Unassembled WGS sequence"/>
</dbReference>
<accession>A0AAN8BZ87</accession>
<keyword evidence="2" id="KW-1185">Reference proteome</keyword>
<evidence type="ECO:0000313" key="2">
    <source>
        <dbReference type="Proteomes" id="UP001335648"/>
    </source>
</evidence>
<sequence>MNAVPGEAVVWERSCVPAVGPLPCGGEEPCSRTQQVCPYSVMSILPSCWIQDTMISQEHHNATLHTSSITLSIHGDAVRPVVAVKAKLAAARTCGEDAHPVGGWCSFLQELVGFFNH</sequence>
<proteinExistence type="predicted"/>
<gene>
    <name evidence="1" type="ORF">CesoFtcFv8_013308</name>
</gene>
<dbReference type="AlphaFoldDB" id="A0AAN8BZ87"/>
<organism evidence="1 2">
    <name type="scientific">Champsocephalus esox</name>
    <name type="common">pike icefish</name>
    <dbReference type="NCBI Taxonomy" id="159716"/>
    <lineage>
        <taxon>Eukaryota</taxon>
        <taxon>Metazoa</taxon>
        <taxon>Chordata</taxon>
        <taxon>Craniata</taxon>
        <taxon>Vertebrata</taxon>
        <taxon>Euteleostomi</taxon>
        <taxon>Actinopterygii</taxon>
        <taxon>Neopterygii</taxon>
        <taxon>Teleostei</taxon>
        <taxon>Neoteleostei</taxon>
        <taxon>Acanthomorphata</taxon>
        <taxon>Eupercaria</taxon>
        <taxon>Perciformes</taxon>
        <taxon>Notothenioidei</taxon>
        <taxon>Channichthyidae</taxon>
        <taxon>Champsocephalus</taxon>
    </lineage>
</organism>
<comment type="caution">
    <text evidence="1">The sequence shown here is derived from an EMBL/GenBank/DDBJ whole genome shotgun (WGS) entry which is preliminary data.</text>
</comment>